<organism evidence="8 9">
    <name type="scientific">Acetobacter garciniae</name>
    <dbReference type="NCBI Taxonomy" id="2817435"/>
    <lineage>
        <taxon>Bacteria</taxon>
        <taxon>Pseudomonadati</taxon>
        <taxon>Pseudomonadota</taxon>
        <taxon>Alphaproteobacteria</taxon>
        <taxon>Acetobacterales</taxon>
        <taxon>Acetobacteraceae</taxon>
        <taxon>Acetobacter</taxon>
    </lineage>
</organism>
<reference evidence="8" key="1">
    <citation type="submission" date="2021-03" db="EMBL/GenBank/DDBJ databases">
        <title>The complete genome sequence of Acetobacter sp. TBRC 12339.</title>
        <authorList>
            <person name="Charoenyingcharoen P."/>
            <person name="Yukphan P."/>
        </authorList>
    </citation>
    <scope>NUCLEOTIDE SEQUENCE</scope>
    <source>
        <strain evidence="8">TBRC 12339</strain>
    </source>
</reference>
<feature type="transmembrane region" description="Helical" evidence="6">
    <location>
        <begin position="126"/>
        <end position="144"/>
    </location>
</feature>
<name>A0A939HM09_9PROT</name>
<feature type="transmembrane region" description="Helical" evidence="6">
    <location>
        <begin position="182"/>
        <end position="205"/>
    </location>
</feature>
<dbReference type="GO" id="GO:0005886">
    <property type="term" value="C:plasma membrane"/>
    <property type="evidence" value="ECO:0007669"/>
    <property type="project" value="UniProtKB-SubCell"/>
</dbReference>
<keyword evidence="9" id="KW-1185">Reference proteome</keyword>
<accession>A0A939HM09</accession>
<dbReference type="InterPro" id="IPR000620">
    <property type="entry name" value="EamA_dom"/>
</dbReference>
<dbReference type="Proteomes" id="UP000664073">
    <property type="component" value="Unassembled WGS sequence"/>
</dbReference>
<evidence type="ECO:0000256" key="6">
    <source>
        <dbReference type="SAM" id="Phobius"/>
    </source>
</evidence>
<sequence length="305" mass="32320">MSFPSPAVSARDRMLALLQVTGGMISVQLGTSLAKLLFPVFGAGNMLGLRTFFGSVALVLFFGSWRWHGLSVRVLRLLLPYGIALTGMNAMFYLALNRLPLGIAVAIEFIGPLTLAFLSSRRVTDVLWIAVTVVGLALLLKPQSAVTLDLLGVGYALVGAGFWTSYIVICRKLAHKVPPGHACAVGMGIGGVILLVPCTLPALAIGLHQPTMLALSIVVALSSSALPYALEMRAMHRLTTREFGLLCSLEPVCATLSGTLLLHEIPSLRQLCGILCIVTASAGIVLGPSQNRKEALPSELPELLD</sequence>
<evidence type="ECO:0000256" key="5">
    <source>
        <dbReference type="ARBA" id="ARBA00023136"/>
    </source>
</evidence>
<dbReference type="AlphaFoldDB" id="A0A939HM09"/>
<evidence type="ECO:0000256" key="1">
    <source>
        <dbReference type="ARBA" id="ARBA00004651"/>
    </source>
</evidence>
<dbReference type="InterPro" id="IPR037185">
    <property type="entry name" value="EmrE-like"/>
</dbReference>
<dbReference type="RefSeq" id="WP_207844255.1">
    <property type="nucleotide sequence ID" value="NZ_JAFVMH010000001.1"/>
</dbReference>
<evidence type="ECO:0000256" key="4">
    <source>
        <dbReference type="ARBA" id="ARBA00022989"/>
    </source>
</evidence>
<dbReference type="EMBL" id="JAFVMH010000001">
    <property type="protein sequence ID" value="MBO1323752.1"/>
    <property type="molecule type" value="Genomic_DNA"/>
</dbReference>
<feature type="transmembrane region" description="Helical" evidence="6">
    <location>
        <begin position="211"/>
        <end position="230"/>
    </location>
</feature>
<dbReference type="SUPFAM" id="SSF103481">
    <property type="entry name" value="Multidrug resistance efflux transporter EmrE"/>
    <property type="match status" value="1"/>
</dbReference>
<comment type="subcellular location">
    <subcellularLocation>
        <location evidence="1">Cell membrane</location>
        <topology evidence="1">Multi-pass membrane protein</topology>
    </subcellularLocation>
</comment>
<comment type="caution">
    <text evidence="8">The sequence shown here is derived from an EMBL/GenBank/DDBJ whole genome shotgun (WGS) entry which is preliminary data.</text>
</comment>
<protein>
    <submittedName>
        <fullName evidence="8">EamA family transporter</fullName>
    </submittedName>
</protein>
<feature type="transmembrane region" description="Helical" evidence="6">
    <location>
        <begin position="150"/>
        <end position="170"/>
    </location>
</feature>
<evidence type="ECO:0000313" key="9">
    <source>
        <dbReference type="Proteomes" id="UP000664073"/>
    </source>
</evidence>
<evidence type="ECO:0000313" key="8">
    <source>
        <dbReference type="EMBL" id="MBO1323752.1"/>
    </source>
</evidence>
<evidence type="ECO:0000259" key="7">
    <source>
        <dbReference type="Pfam" id="PF00892"/>
    </source>
</evidence>
<dbReference type="InterPro" id="IPR050638">
    <property type="entry name" value="AA-Vitamin_Transporters"/>
</dbReference>
<dbReference type="Pfam" id="PF00892">
    <property type="entry name" value="EamA"/>
    <property type="match status" value="1"/>
</dbReference>
<keyword evidence="2" id="KW-1003">Cell membrane</keyword>
<feature type="transmembrane region" description="Helical" evidence="6">
    <location>
        <begin position="74"/>
        <end position="95"/>
    </location>
</feature>
<evidence type="ECO:0000256" key="2">
    <source>
        <dbReference type="ARBA" id="ARBA00022475"/>
    </source>
</evidence>
<keyword evidence="3 6" id="KW-0812">Transmembrane</keyword>
<keyword evidence="5 6" id="KW-0472">Membrane</keyword>
<feature type="domain" description="EamA" evidence="7">
    <location>
        <begin position="151"/>
        <end position="285"/>
    </location>
</feature>
<proteinExistence type="predicted"/>
<keyword evidence="4 6" id="KW-1133">Transmembrane helix</keyword>
<dbReference type="PANTHER" id="PTHR32322">
    <property type="entry name" value="INNER MEMBRANE TRANSPORTER"/>
    <property type="match status" value="1"/>
</dbReference>
<evidence type="ECO:0000256" key="3">
    <source>
        <dbReference type="ARBA" id="ARBA00022692"/>
    </source>
</evidence>
<feature type="transmembrane region" description="Helical" evidence="6">
    <location>
        <begin position="101"/>
        <end position="119"/>
    </location>
</feature>
<feature type="transmembrane region" description="Helical" evidence="6">
    <location>
        <begin position="40"/>
        <end position="62"/>
    </location>
</feature>
<dbReference type="PANTHER" id="PTHR32322:SF18">
    <property type="entry name" value="S-ADENOSYLMETHIONINE_S-ADENOSYLHOMOCYSTEINE TRANSPORTER"/>
    <property type="match status" value="1"/>
</dbReference>
<gene>
    <name evidence="8" type="ORF">J2D77_01105</name>
</gene>